<dbReference type="PROSITE" id="PS00061">
    <property type="entry name" value="ADH_SHORT"/>
    <property type="match status" value="1"/>
</dbReference>
<comment type="similarity">
    <text evidence="1 4">Belongs to the short-chain dehydrogenases/reductases (SDR) family.</text>
</comment>
<dbReference type="PANTHER" id="PTHR43639:SF1">
    <property type="entry name" value="SHORT-CHAIN DEHYDROGENASE_REDUCTASE FAMILY PROTEIN"/>
    <property type="match status" value="1"/>
</dbReference>
<dbReference type="GO" id="GO:0016491">
    <property type="term" value="F:oxidoreductase activity"/>
    <property type="evidence" value="ECO:0007669"/>
    <property type="project" value="UniProtKB-KW"/>
</dbReference>
<reference evidence="5 6" key="1">
    <citation type="submission" date="2019-12" db="EMBL/GenBank/DDBJ databases">
        <title>A genome sequence resource for the geographically widespread anthracnose pathogen Colletotrichum asianum.</title>
        <authorList>
            <person name="Meng Y."/>
        </authorList>
    </citation>
    <scope>NUCLEOTIDE SEQUENCE [LARGE SCALE GENOMIC DNA]</scope>
    <source>
        <strain evidence="5 6">ICMP 18580</strain>
    </source>
</reference>
<evidence type="ECO:0000256" key="1">
    <source>
        <dbReference type="ARBA" id="ARBA00006484"/>
    </source>
</evidence>
<keyword evidence="2" id="KW-0521">NADP</keyword>
<dbReference type="PRINTS" id="PR00080">
    <property type="entry name" value="SDRFAMILY"/>
</dbReference>
<dbReference type="EMBL" id="WOWK01000041">
    <property type="protein sequence ID" value="KAF0324818.1"/>
    <property type="molecule type" value="Genomic_DNA"/>
</dbReference>
<name>A0A8H3ZMH6_9PEZI</name>
<accession>A0A8H3ZMH6</accession>
<dbReference type="Gene3D" id="3.40.50.720">
    <property type="entry name" value="NAD(P)-binding Rossmann-like Domain"/>
    <property type="match status" value="1"/>
</dbReference>
<evidence type="ECO:0000256" key="2">
    <source>
        <dbReference type="ARBA" id="ARBA00022857"/>
    </source>
</evidence>
<evidence type="ECO:0008006" key="7">
    <source>
        <dbReference type="Google" id="ProtNLM"/>
    </source>
</evidence>
<dbReference type="PRINTS" id="PR00081">
    <property type="entry name" value="GDHRDH"/>
</dbReference>
<keyword evidence="3" id="KW-0560">Oxidoreductase</keyword>
<dbReference type="SUPFAM" id="SSF51735">
    <property type="entry name" value="NAD(P)-binding Rossmann-fold domains"/>
    <property type="match status" value="1"/>
</dbReference>
<gene>
    <name evidence="5" type="ORF">GQ607_007989</name>
</gene>
<dbReference type="AlphaFoldDB" id="A0A8H3ZMH6"/>
<evidence type="ECO:0000256" key="4">
    <source>
        <dbReference type="RuleBase" id="RU000363"/>
    </source>
</evidence>
<dbReference type="InterPro" id="IPR002347">
    <property type="entry name" value="SDR_fam"/>
</dbReference>
<evidence type="ECO:0000256" key="3">
    <source>
        <dbReference type="ARBA" id="ARBA00023002"/>
    </source>
</evidence>
<keyword evidence="6" id="KW-1185">Reference proteome</keyword>
<sequence>HTIHRTNRSLRVTSDTMTATEITVPITQAPPYRVHEGKTAVITGGARSIGASIAQNLASKGANVVIIYLNESSDEPAASLAAQLSKAHNVKAVPVRADFSTLEGCTKIIETVKSDLPPNAKTGKPQVDILVNCAALFHAMPLEAVNIEDFHKVYSINVLGPILLTQAVKPLLPNDRSGRIVNVSSIGSKVGLEYLTLYGGSKGALEAMTRTWARELKEHCTVNSCNPSSTMTDMLRGASDDAKKAISMWYPLTPLCGIREWDTEEQKEMAEKYGGRAGYAEEIAGIVGMICSPESGWMTGCLVSANGGQWMAS</sequence>
<evidence type="ECO:0000313" key="6">
    <source>
        <dbReference type="Proteomes" id="UP000434172"/>
    </source>
</evidence>
<organism evidence="5 6">
    <name type="scientific">Colletotrichum asianum</name>
    <dbReference type="NCBI Taxonomy" id="702518"/>
    <lineage>
        <taxon>Eukaryota</taxon>
        <taxon>Fungi</taxon>
        <taxon>Dikarya</taxon>
        <taxon>Ascomycota</taxon>
        <taxon>Pezizomycotina</taxon>
        <taxon>Sordariomycetes</taxon>
        <taxon>Hypocreomycetidae</taxon>
        <taxon>Glomerellales</taxon>
        <taxon>Glomerellaceae</taxon>
        <taxon>Colletotrichum</taxon>
        <taxon>Colletotrichum gloeosporioides species complex</taxon>
    </lineage>
</organism>
<dbReference type="Proteomes" id="UP000434172">
    <property type="component" value="Unassembled WGS sequence"/>
</dbReference>
<feature type="non-terminal residue" evidence="5">
    <location>
        <position position="1"/>
    </location>
</feature>
<dbReference type="PANTHER" id="PTHR43639">
    <property type="entry name" value="OXIDOREDUCTASE, SHORT-CHAIN DEHYDROGENASE/REDUCTASE FAMILY (AFU_ORTHOLOGUE AFUA_5G02870)"/>
    <property type="match status" value="1"/>
</dbReference>
<comment type="caution">
    <text evidence="5">The sequence shown here is derived from an EMBL/GenBank/DDBJ whole genome shotgun (WGS) entry which is preliminary data.</text>
</comment>
<proteinExistence type="inferred from homology"/>
<dbReference type="Pfam" id="PF00106">
    <property type="entry name" value="adh_short"/>
    <property type="match status" value="1"/>
</dbReference>
<protein>
    <recommendedName>
        <fullName evidence="7">Short-chain dehydrogenase</fullName>
    </recommendedName>
</protein>
<dbReference type="OrthoDB" id="47007at2759"/>
<dbReference type="FunFam" id="3.40.50.720:FF:000374">
    <property type="entry name" value="3-oxoacyl-(Acyl-carrier-protein) reductase"/>
    <property type="match status" value="1"/>
</dbReference>
<dbReference type="InterPro" id="IPR036291">
    <property type="entry name" value="NAD(P)-bd_dom_sf"/>
</dbReference>
<evidence type="ECO:0000313" key="5">
    <source>
        <dbReference type="EMBL" id="KAF0324818.1"/>
    </source>
</evidence>
<dbReference type="InterPro" id="IPR020904">
    <property type="entry name" value="Sc_DH/Rdtase_CS"/>
</dbReference>
<dbReference type="CDD" id="cd05233">
    <property type="entry name" value="SDR_c"/>
    <property type="match status" value="1"/>
</dbReference>